<evidence type="ECO:0000256" key="2">
    <source>
        <dbReference type="ARBA" id="ARBA00022723"/>
    </source>
</evidence>
<dbReference type="GO" id="GO:0003824">
    <property type="term" value="F:catalytic activity"/>
    <property type="evidence" value="ECO:0007669"/>
    <property type="project" value="InterPro"/>
</dbReference>
<dbReference type="InterPro" id="IPR058240">
    <property type="entry name" value="rSAM_sf"/>
</dbReference>
<evidence type="ECO:0000256" key="1">
    <source>
        <dbReference type="ARBA" id="ARBA00022691"/>
    </source>
</evidence>
<keyword evidence="4" id="KW-0411">Iron-sulfur</keyword>
<evidence type="ECO:0000259" key="5">
    <source>
        <dbReference type="PROSITE" id="PS51918"/>
    </source>
</evidence>
<dbReference type="InterPro" id="IPR007197">
    <property type="entry name" value="rSAM"/>
</dbReference>
<evidence type="ECO:0000313" key="6">
    <source>
        <dbReference type="EMBL" id="MST70402.1"/>
    </source>
</evidence>
<keyword evidence="7" id="KW-1185">Reference proteome</keyword>
<proteinExistence type="predicted"/>
<dbReference type="SFLD" id="SFLDG01067">
    <property type="entry name" value="SPASM/twitch_domain_containing"/>
    <property type="match status" value="1"/>
</dbReference>
<accession>A0A6N7X4H7</accession>
<feature type="domain" description="Radical SAM core" evidence="5">
    <location>
        <begin position="104"/>
        <end position="312"/>
    </location>
</feature>
<dbReference type="CDD" id="cd21128">
    <property type="entry name" value="SPASM_rSAM"/>
    <property type="match status" value="1"/>
</dbReference>
<dbReference type="PROSITE" id="PS51918">
    <property type="entry name" value="RADICAL_SAM"/>
    <property type="match status" value="1"/>
</dbReference>
<evidence type="ECO:0000313" key="7">
    <source>
        <dbReference type="Proteomes" id="UP000469424"/>
    </source>
</evidence>
<dbReference type="InterPro" id="IPR023885">
    <property type="entry name" value="4Fe4S-binding_SPASM_dom"/>
</dbReference>
<comment type="caution">
    <text evidence="6">The sequence shown here is derived from an EMBL/GenBank/DDBJ whole genome shotgun (WGS) entry which is preliminary data.</text>
</comment>
<dbReference type="SUPFAM" id="SSF102114">
    <property type="entry name" value="Radical SAM enzymes"/>
    <property type="match status" value="1"/>
</dbReference>
<dbReference type="InterPro" id="IPR013785">
    <property type="entry name" value="Aldolase_TIM"/>
</dbReference>
<evidence type="ECO:0000256" key="4">
    <source>
        <dbReference type="ARBA" id="ARBA00023014"/>
    </source>
</evidence>
<gene>
    <name evidence="6" type="ORF">FYJ65_03455</name>
</gene>
<dbReference type="RefSeq" id="WP_154553968.1">
    <property type="nucleotide sequence ID" value="NZ_VUNA01000005.1"/>
</dbReference>
<dbReference type="AlphaFoldDB" id="A0A6N7X4H7"/>
<sequence length="447" mass="51084">MKLVHSLEQFGLDRAIDMAYKDPDKNLMKIMDWADKFAGDDFVGARRAIRKELEDKNSPYQKYITHIINDINPDVAKTLLGNFFLNACLAGWKREDELRNKLDCNIPWAILMDPTSACNLHCTGCWAAEYGNKLNLSLEELDDIMCQGKNMGVYFYLLTGGEPMVRKEDIIKLCEKHDDCVILAFTNGTLIDDEFAEEMLRVKNFIPCISIEGFGEATDSRRGVGVYDKVMHACDVLRRNRLPFGFSCCYTSANFESITSKEFLDSLKDVGAFFTWFFHYMPVGNDASPELLPTPEQRVETMNRVRKYRAENPLFIIDFQNDGEYVNGCIAGGRRYLHINANGDIDPCAFIHYSDSNIREKTLLEAMQSPLFMAYHRNMPFNDNYLKPCPMLENPDKLPKMVKESGAHSTDLESPESAEHFCGKTVAYAKNWDPVADKLWAEKSKMK</sequence>
<evidence type="ECO:0000256" key="3">
    <source>
        <dbReference type="ARBA" id="ARBA00023004"/>
    </source>
</evidence>
<reference evidence="6 7" key="1">
    <citation type="submission" date="2019-08" db="EMBL/GenBank/DDBJ databases">
        <title>In-depth cultivation of the pig gut microbiome towards novel bacterial diversity and tailored functional studies.</title>
        <authorList>
            <person name="Wylensek D."/>
            <person name="Hitch T.C.A."/>
            <person name="Clavel T."/>
        </authorList>
    </citation>
    <scope>NUCLEOTIDE SEQUENCE [LARGE SCALE GENOMIC DNA]</scope>
    <source>
        <strain evidence="6 7">WCA-MUC-591-APC-4B</strain>
    </source>
</reference>
<dbReference type="EMBL" id="VUNA01000005">
    <property type="protein sequence ID" value="MST70402.1"/>
    <property type="molecule type" value="Genomic_DNA"/>
</dbReference>
<dbReference type="Proteomes" id="UP000469424">
    <property type="component" value="Unassembled WGS sequence"/>
</dbReference>
<protein>
    <submittedName>
        <fullName evidence="6">Radical SAM protein</fullName>
    </submittedName>
</protein>
<dbReference type="Gene3D" id="3.20.20.70">
    <property type="entry name" value="Aldolase class I"/>
    <property type="match status" value="1"/>
</dbReference>
<keyword evidence="2" id="KW-0479">Metal-binding</keyword>
<dbReference type="PANTHER" id="PTHR43524:SF1">
    <property type="entry name" value="RADICAL SAM SUPERFAMILY PROTEIN"/>
    <property type="match status" value="1"/>
</dbReference>
<dbReference type="CDD" id="cd01335">
    <property type="entry name" value="Radical_SAM"/>
    <property type="match status" value="1"/>
</dbReference>
<dbReference type="SFLD" id="SFLDS00029">
    <property type="entry name" value="Radical_SAM"/>
    <property type="match status" value="1"/>
</dbReference>
<dbReference type="GO" id="GO:0046872">
    <property type="term" value="F:metal ion binding"/>
    <property type="evidence" value="ECO:0007669"/>
    <property type="project" value="UniProtKB-KW"/>
</dbReference>
<keyword evidence="1" id="KW-0949">S-adenosyl-L-methionine</keyword>
<keyword evidence="3" id="KW-0408">Iron</keyword>
<dbReference type="Pfam" id="PF13186">
    <property type="entry name" value="SPASM"/>
    <property type="match status" value="1"/>
</dbReference>
<dbReference type="PANTHER" id="PTHR43524">
    <property type="entry name" value="RADICAL SAM SUPERFAMILY PROTEIN"/>
    <property type="match status" value="1"/>
</dbReference>
<dbReference type="Pfam" id="PF04055">
    <property type="entry name" value="Radical_SAM"/>
    <property type="match status" value="1"/>
</dbReference>
<name>A0A6N7X4H7_9FIRM</name>
<dbReference type="GO" id="GO:0051536">
    <property type="term" value="F:iron-sulfur cluster binding"/>
    <property type="evidence" value="ECO:0007669"/>
    <property type="project" value="UniProtKB-KW"/>
</dbReference>
<organism evidence="6 7">
    <name type="scientific">Mogibacterium kristiansenii</name>
    <dbReference type="NCBI Taxonomy" id="2606708"/>
    <lineage>
        <taxon>Bacteria</taxon>
        <taxon>Bacillati</taxon>
        <taxon>Bacillota</taxon>
        <taxon>Clostridia</taxon>
        <taxon>Peptostreptococcales</taxon>
        <taxon>Anaerovoracaceae</taxon>
        <taxon>Mogibacterium</taxon>
    </lineage>
</organism>